<feature type="compositionally biased region" description="Low complexity" evidence="2">
    <location>
        <begin position="397"/>
        <end position="407"/>
    </location>
</feature>
<dbReference type="RefSeq" id="XP_043050584.1">
    <property type="nucleotide sequence ID" value="XM_043194833.1"/>
</dbReference>
<evidence type="ECO:0000256" key="1">
    <source>
        <dbReference type="ARBA" id="ARBA00022737"/>
    </source>
</evidence>
<protein>
    <submittedName>
        <fullName evidence="3">Uncharacterized protein</fullName>
    </submittedName>
</protein>
<evidence type="ECO:0000313" key="4">
    <source>
        <dbReference type="Proteomes" id="UP000790833"/>
    </source>
</evidence>
<feature type="compositionally biased region" description="Low complexity" evidence="2">
    <location>
        <begin position="150"/>
        <end position="164"/>
    </location>
</feature>
<name>A0A9P7VBW3_9ASCO</name>
<keyword evidence="4" id="KW-1185">Reference proteome</keyword>
<feature type="region of interest" description="Disordered" evidence="2">
    <location>
        <begin position="205"/>
        <end position="253"/>
    </location>
</feature>
<feature type="compositionally biased region" description="Polar residues" evidence="2">
    <location>
        <begin position="205"/>
        <end position="237"/>
    </location>
</feature>
<keyword evidence="1" id="KW-0677">Repeat</keyword>
<dbReference type="Gene3D" id="1.25.40.10">
    <property type="entry name" value="Tetratricopeptide repeat domain"/>
    <property type="match status" value="2"/>
</dbReference>
<dbReference type="PANTHER" id="PTHR46430">
    <property type="entry name" value="PROTEIN SKT5-RELATED"/>
    <property type="match status" value="1"/>
</dbReference>
<dbReference type="Pfam" id="PF08238">
    <property type="entry name" value="Sel1"/>
    <property type="match status" value="4"/>
</dbReference>
<feature type="region of interest" description="Disordered" evidence="2">
    <location>
        <begin position="150"/>
        <end position="177"/>
    </location>
</feature>
<dbReference type="EMBL" id="JAHMUF010000005">
    <property type="protein sequence ID" value="KAG7195037.1"/>
    <property type="molecule type" value="Genomic_DNA"/>
</dbReference>
<accession>A0A9P7VBW3</accession>
<dbReference type="GeneID" id="66117524"/>
<organism evidence="3 4">
    <name type="scientific">Scheffersomyces spartinae</name>
    <dbReference type="NCBI Taxonomy" id="45513"/>
    <lineage>
        <taxon>Eukaryota</taxon>
        <taxon>Fungi</taxon>
        <taxon>Dikarya</taxon>
        <taxon>Ascomycota</taxon>
        <taxon>Saccharomycotina</taxon>
        <taxon>Pichiomycetes</taxon>
        <taxon>Debaryomycetaceae</taxon>
        <taxon>Scheffersomyces</taxon>
    </lineage>
</organism>
<feature type="region of interest" description="Disordered" evidence="2">
    <location>
        <begin position="699"/>
        <end position="723"/>
    </location>
</feature>
<feature type="compositionally biased region" description="Basic and acidic residues" evidence="2">
    <location>
        <begin position="476"/>
        <end position="491"/>
    </location>
</feature>
<dbReference type="InterPro" id="IPR011990">
    <property type="entry name" value="TPR-like_helical_dom_sf"/>
</dbReference>
<feature type="compositionally biased region" description="Polar residues" evidence="2">
    <location>
        <begin position="456"/>
        <end position="474"/>
    </location>
</feature>
<feature type="compositionally biased region" description="Polar residues" evidence="2">
    <location>
        <begin position="76"/>
        <end position="85"/>
    </location>
</feature>
<proteinExistence type="predicted"/>
<evidence type="ECO:0000313" key="3">
    <source>
        <dbReference type="EMBL" id="KAG7195037.1"/>
    </source>
</evidence>
<dbReference type="PANTHER" id="PTHR46430:SF3">
    <property type="entry name" value="ACTIVATOR OF C KINASE PROTEIN 1"/>
    <property type="match status" value="1"/>
</dbReference>
<dbReference type="Proteomes" id="UP000790833">
    <property type="component" value="Unassembled WGS sequence"/>
</dbReference>
<gene>
    <name evidence="3" type="ORF">KQ657_004150</name>
</gene>
<comment type="caution">
    <text evidence="3">The sequence shown here is derived from an EMBL/GenBank/DDBJ whole genome shotgun (WGS) entry which is preliminary data.</text>
</comment>
<feature type="region of interest" description="Disordered" evidence="2">
    <location>
        <begin position="50"/>
        <end position="132"/>
    </location>
</feature>
<dbReference type="InterPro" id="IPR051726">
    <property type="entry name" value="Chitin_Synth_Reg"/>
</dbReference>
<feature type="region of interest" description="Disordered" evidence="2">
    <location>
        <begin position="380"/>
        <end position="417"/>
    </location>
</feature>
<evidence type="ECO:0000256" key="2">
    <source>
        <dbReference type="SAM" id="MobiDB-lite"/>
    </source>
</evidence>
<dbReference type="SUPFAM" id="SSF81901">
    <property type="entry name" value="HCP-like"/>
    <property type="match status" value="2"/>
</dbReference>
<sequence>MGLFGKRKSYVAPEPSIVDTARIDTGYYGVESTRARNAAAALNKKNELPAIPIQSTTAKRAPVRRIPPPVSPDTPFHQSTKSLSSDFLYVTSESSYTSSESEKHTTTANRHPRSHFQRTSPPPTDYPYAGDSQSQRYANNLRTKLLVHQQPPATPQQHHVTYPSSYPPPPPSDTSLEYTSTLSAQLPNLIATNRQQHVPPMAHYSNQTQLQSDPKWQPSPYQHQGTSSVAPSDSGNDAASASYESSECSSNANKLHPYYNEWKEYYVKLAAMNNAQQQQQQQQQQRRATPVNNRHSMYVGEASRQQQHELSCELLQPTPSIPQQQLPAALDVQKQRKRHSIASMASSTSSRVPLFVMKSSAVTNDTSVQSFALKQEIPHSNSQYSFAPSPKPRPQESSTRSYLSSYSAKQGGEETDNELILKSRKSVLRSSRYPSEPMSVHLRNLVSIKQNRISSFGGTYSSNTSNRNVPTNFDSRPYEPQHLDDDFDFHSSNRGASEQDDFTGSELDYGSDEEDDILVPLDPVAKLHEEIKVTEKQEDLEATTGDINNSFSSESEVTFAVNTNLQSRSASRKENAGNTVIEASTKEDDMSEFTKKLEELDMQPIRKPSKQISDYSKFLFDDEESEDETVEAGPTQEKDAAKQLMTPETYKGDIFDQQPDIADDSSIQSNSSRKLFVKKPIEETETYMSNTRPGMCSNISLSEMSPPKSPPQVDSLDSSEMSSEINSKLTSDNTLDPRKNMSLLVYGVPTHMNSIQGELPHMQQPPIFGQNMFGSPTPSLFGDSASTTGNQQMQMQMMMQMMQMMNPMFNQMQMMNPMMYEMMKNQSHNGTTAMNPEMLQLMYNNMNMQRDMDNRRLMFPQMSSLMPNLAREHRFSMIGLNSGFNGGSSPGTSPVRKQPVTKDQEISHKIEEFIKLRQVIASGNKSLEYRLKWIKMLISATNYKLYQLINIKGNSIRPEESAQSKQLFIKSSINHLVKLVKDDNLKDDSIRSECYYLYALLYNQDYVETFGEDFGFEKDIPQAIEWYTKCLNLYSNDYKSLYKLGEIFEYEDTTGMNLEGTQSNTDKSVQSFDMALDYYKQSAKFGYNRAIYKISLLYLNAPAIRSTKFFRYFHDLANIKVEEIRLDGDDKEELVEIIGLSCFQLGRIYEGIYPGDLTLEDDFIKDCLKIAPVNYAKSLSYYNKSAKSGCLLAQVRLGYIYEYGELDRKKNASKSVKWYIKATSSSLKFRRSPKAMLGLARWCMVGTDGISRHIPNEDRGKAITWIDRAIEEFDDADAYYMKGELCEQGIIHEDATKYYQLAYQRGHQIAGDKI</sequence>
<dbReference type="InterPro" id="IPR006597">
    <property type="entry name" value="Sel1-like"/>
</dbReference>
<feature type="compositionally biased region" description="Low complexity" evidence="2">
    <location>
        <begin position="238"/>
        <end position="253"/>
    </location>
</feature>
<dbReference type="SMART" id="SM00671">
    <property type="entry name" value="SEL1"/>
    <property type="match status" value="6"/>
</dbReference>
<dbReference type="OrthoDB" id="272077at2759"/>
<reference evidence="3" key="1">
    <citation type="submission" date="2021-03" db="EMBL/GenBank/DDBJ databases">
        <authorList>
            <person name="Palmer J.M."/>
        </authorList>
    </citation>
    <scope>NUCLEOTIDE SEQUENCE</scope>
    <source>
        <strain evidence="3">ARV_011</strain>
    </source>
</reference>
<feature type="region of interest" description="Disordered" evidence="2">
    <location>
        <begin position="456"/>
        <end position="506"/>
    </location>
</feature>